<dbReference type="STRING" id="1236971.JCM9152_3023"/>
<dbReference type="Pfam" id="PF26363">
    <property type="entry name" value="Phospholipase-like"/>
    <property type="match status" value="1"/>
</dbReference>
<reference evidence="1" key="1">
    <citation type="journal article" date="2014" name="Genome Announc.">
        <title>Draft Genome Sequences of Three Alkaliphilic Bacillus Strains, Bacillus wakoensis JCM 9140T, Bacillus akibai JCM 9157T, and Bacillus hemicellulosilyticus JCM 9152T.</title>
        <authorList>
            <person name="Yuki M."/>
            <person name="Oshima K."/>
            <person name="Suda W."/>
            <person name="Oshida Y."/>
            <person name="Kitamura K."/>
            <person name="Iida T."/>
            <person name="Hattori M."/>
            <person name="Ohkuma M."/>
        </authorList>
    </citation>
    <scope>NUCLEOTIDE SEQUENCE [LARGE SCALE GENOMIC DNA]</scope>
    <source>
        <strain evidence="1">JCM 9152</strain>
    </source>
</reference>
<comment type="caution">
    <text evidence="1">The sequence shown here is derived from an EMBL/GenBank/DDBJ whole genome shotgun (WGS) entry which is preliminary data.</text>
</comment>
<dbReference type="InterPro" id="IPR029058">
    <property type="entry name" value="AB_hydrolase_fold"/>
</dbReference>
<accession>W4QJN8</accession>
<keyword evidence="2" id="KW-1185">Reference proteome</keyword>
<evidence type="ECO:0000313" key="2">
    <source>
        <dbReference type="Proteomes" id="UP000018895"/>
    </source>
</evidence>
<dbReference type="AlphaFoldDB" id="W4QJN8"/>
<dbReference type="Proteomes" id="UP000018895">
    <property type="component" value="Unassembled WGS sequence"/>
</dbReference>
<dbReference type="NCBIfam" id="NF047388">
    <property type="entry name" value="SA1320_fam"/>
    <property type="match status" value="1"/>
</dbReference>
<dbReference type="EMBL" id="BAUU01000020">
    <property type="protein sequence ID" value="GAE31549.1"/>
    <property type="molecule type" value="Genomic_DNA"/>
</dbReference>
<protein>
    <submittedName>
        <fullName evidence="1">Uncharacterized protein</fullName>
    </submittedName>
</protein>
<gene>
    <name evidence="1" type="ORF">JCM9152_3023</name>
</gene>
<proteinExistence type="predicted"/>
<name>W4QJN8_9BACI</name>
<organism evidence="1 2">
    <name type="scientific">Halalkalibacter hemicellulosilyticusJCM 9152</name>
    <dbReference type="NCBI Taxonomy" id="1236971"/>
    <lineage>
        <taxon>Bacteria</taxon>
        <taxon>Bacillati</taxon>
        <taxon>Bacillota</taxon>
        <taxon>Bacilli</taxon>
        <taxon>Bacillales</taxon>
        <taxon>Bacillaceae</taxon>
        <taxon>Halalkalibacter</taxon>
    </lineage>
</organism>
<sequence length="695" mass="78251">MTKVTKDRTTDAELVQMGGLHAYLEYRENSRFTIEEKEFEVIHTEYDHPTGLDALTVQNLETGEYTVVFVGTDVESKYGMQDVKTNVQLLTGPTPAQLEAGVAYVESVQEELGIEVESLAGNSLGGSLANAAAVAFPHMRAVTLNPAPLPQGLLDPDTKYENMTNYLTENDILTTALRAGRIAHQVPGKHVEIYQGVPGLAQLVPNHTGYIKDGNRHVPTLTIGEYGQPGYGHIYMDADRHIVTSIWTGQPLYGQRSERIQIDYEQLSLLGAGLEPAVIDRLTLAQTYLTHAMDIVEHQRTQKHRRVNELREAFLDMFEQLADRQLLFNIHLPHNELKKIIQRLHTLLDQAEAQCASLDILLNSPPMELVESLFNTSVDVASLFAPVRNYLYELEEKVDELSSYVNELVMGKVEDLLKGGQKVFLDVVVDELAAHHELVGRNQEQVLTQVKEFRSQVSQTASEFEYVDHQITDAVRQGGTVGLSGPVQSTNIVTLEESPYMLYFMKFKELHRNMAIEGFRLSTYPIVVTLVGAIDVVLGSIKLGAEAIQLAIREDSRLGRKVQLADAALRTFFNYESQVIAAVNRAREQLDDFIDTVQGLRNGLSMLQDNYPTLVNKLRPYVDSALFRQEDYQNVYFYNHAARSLIRESEMVFDDVYYHFQTNRAKSIRMLREVSNNVVGNLQVLDEQVKRCSTG</sequence>
<evidence type="ECO:0000313" key="1">
    <source>
        <dbReference type="EMBL" id="GAE31549.1"/>
    </source>
</evidence>
<dbReference type="OrthoDB" id="2747668at2"/>
<dbReference type="SUPFAM" id="SSF53474">
    <property type="entry name" value="alpha/beta-Hydrolases"/>
    <property type="match status" value="1"/>
</dbReference>